<keyword evidence="4 6" id="KW-0694">RNA-binding</keyword>
<dbReference type="GO" id="GO:0022625">
    <property type="term" value="C:cytosolic large ribosomal subunit"/>
    <property type="evidence" value="ECO:0007669"/>
    <property type="project" value="UniProtKB-UniRule"/>
</dbReference>
<dbReference type="AlphaFoldDB" id="A0A0G1MGI4"/>
<evidence type="ECO:0000256" key="5">
    <source>
        <dbReference type="RuleBase" id="RU003869"/>
    </source>
</evidence>
<dbReference type="HAMAP" id="MF_01365_B">
    <property type="entry name" value="Ribosomal_uL6_B"/>
    <property type="match status" value="1"/>
</dbReference>
<feature type="domain" description="Large ribosomal subunit protein uL6 alpha-beta" evidence="7">
    <location>
        <begin position="11"/>
        <end position="81"/>
    </location>
</feature>
<dbReference type="PRINTS" id="PR00059">
    <property type="entry name" value="RIBOSOMALL6"/>
</dbReference>
<comment type="function">
    <text evidence="4 6">This protein binds to the 23S rRNA, and is important in its secondary structure. It is located near the subunit interface in the base of the L7/L12 stalk, and near the tRNA binding site of the peptidyltransferase center.</text>
</comment>
<evidence type="ECO:0000256" key="6">
    <source>
        <dbReference type="RuleBase" id="RU003870"/>
    </source>
</evidence>
<comment type="similarity">
    <text evidence="1 4 5">Belongs to the universal ribosomal protein uL6 family.</text>
</comment>
<sequence>MSRVGKKPIQIPEDVTVTIKDANFVVKGPKGTLSLQLHPHITIAQDGSVLNIMVQDPDLVDDRALWGLFGSLVRNMISGVVSGFEKSLEINGVGFKAAVKGKNLELSLGFSHVVVFPIPEGIIIAVEKEIIKVNGIDKALVGQTAARIRGLKKPEPYKGKGIRYTDEIIRRKAGKAAGKASA</sequence>
<name>A0A0G1MGI4_9BACT</name>
<reference evidence="8 9" key="1">
    <citation type="journal article" date="2015" name="Nature">
        <title>rRNA introns, odd ribosomes, and small enigmatic genomes across a large radiation of phyla.</title>
        <authorList>
            <person name="Brown C.T."/>
            <person name="Hug L.A."/>
            <person name="Thomas B.C."/>
            <person name="Sharon I."/>
            <person name="Castelle C.J."/>
            <person name="Singh A."/>
            <person name="Wilkins M.J."/>
            <person name="Williams K.H."/>
            <person name="Banfield J.F."/>
        </authorList>
    </citation>
    <scope>NUCLEOTIDE SEQUENCE [LARGE SCALE GENOMIC DNA]</scope>
</reference>
<organism evidence="8 9">
    <name type="scientific">Candidatus Magasanikbacteria bacterium GW2011_GWA2_45_39</name>
    <dbReference type="NCBI Taxonomy" id="1619041"/>
    <lineage>
        <taxon>Bacteria</taxon>
        <taxon>Candidatus Magasanikiibacteriota</taxon>
    </lineage>
</organism>
<feature type="domain" description="Large ribosomal subunit protein uL6 alpha-beta" evidence="7">
    <location>
        <begin position="92"/>
        <end position="164"/>
    </location>
</feature>
<dbReference type="InterPro" id="IPR019906">
    <property type="entry name" value="Ribosomal_uL6_bac-type"/>
</dbReference>
<keyword evidence="2 4" id="KW-0689">Ribosomal protein</keyword>
<evidence type="ECO:0000313" key="9">
    <source>
        <dbReference type="Proteomes" id="UP000033999"/>
    </source>
</evidence>
<evidence type="ECO:0000256" key="3">
    <source>
        <dbReference type="ARBA" id="ARBA00023274"/>
    </source>
</evidence>
<dbReference type="EMBL" id="LCKX01000012">
    <property type="protein sequence ID" value="KKU07354.1"/>
    <property type="molecule type" value="Genomic_DNA"/>
</dbReference>
<comment type="subunit">
    <text evidence="4">Part of the 50S ribosomal subunit.</text>
</comment>
<comment type="caution">
    <text evidence="8">The sequence shown here is derived from an EMBL/GenBank/DDBJ whole genome shotgun (WGS) entry which is preliminary data.</text>
</comment>
<dbReference type="PATRIC" id="fig|1619041.3.peg.433"/>
<dbReference type="PANTHER" id="PTHR11655:SF14">
    <property type="entry name" value="LARGE RIBOSOMAL SUBUNIT PROTEIN UL6M"/>
    <property type="match status" value="1"/>
</dbReference>
<keyword evidence="4 6" id="KW-0699">rRNA-binding</keyword>
<keyword evidence="3 4" id="KW-0687">Ribonucleoprotein</keyword>
<dbReference type="InterPro" id="IPR020040">
    <property type="entry name" value="Ribosomal_uL6_a/b-dom"/>
</dbReference>
<dbReference type="Proteomes" id="UP000033999">
    <property type="component" value="Unassembled WGS sequence"/>
</dbReference>
<dbReference type="GO" id="GO:0002181">
    <property type="term" value="P:cytoplasmic translation"/>
    <property type="evidence" value="ECO:0007669"/>
    <property type="project" value="TreeGrafter"/>
</dbReference>
<protein>
    <recommendedName>
        <fullName evidence="4">Large ribosomal subunit protein uL6</fullName>
    </recommendedName>
</protein>
<dbReference type="PIRSF" id="PIRSF002162">
    <property type="entry name" value="Ribosomal_L6"/>
    <property type="match status" value="1"/>
</dbReference>
<dbReference type="SUPFAM" id="SSF56053">
    <property type="entry name" value="Ribosomal protein L6"/>
    <property type="match status" value="2"/>
</dbReference>
<dbReference type="GO" id="GO:0019843">
    <property type="term" value="F:rRNA binding"/>
    <property type="evidence" value="ECO:0007669"/>
    <property type="project" value="UniProtKB-UniRule"/>
</dbReference>
<accession>A0A0G1MGI4</accession>
<dbReference type="GO" id="GO:0003735">
    <property type="term" value="F:structural constituent of ribosome"/>
    <property type="evidence" value="ECO:0007669"/>
    <property type="project" value="UniProtKB-UniRule"/>
</dbReference>
<evidence type="ECO:0000259" key="7">
    <source>
        <dbReference type="Pfam" id="PF00347"/>
    </source>
</evidence>
<dbReference type="Pfam" id="PF00347">
    <property type="entry name" value="Ribosomal_L6"/>
    <property type="match status" value="2"/>
</dbReference>
<dbReference type="Gene3D" id="3.90.930.12">
    <property type="entry name" value="Ribosomal protein L6, alpha-beta domain"/>
    <property type="match status" value="2"/>
</dbReference>
<evidence type="ECO:0000256" key="4">
    <source>
        <dbReference type="HAMAP-Rule" id="MF_01365"/>
    </source>
</evidence>
<dbReference type="FunFam" id="3.90.930.12:FF:000001">
    <property type="entry name" value="50S ribosomal protein L6"/>
    <property type="match status" value="1"/>
</dbReference>
<evidence type="ECO:0000256" key="2">
    <source>
        <dbReference type="ARBA" id="ARBA00022980"/>
    </source>
</evidence>
<evidence type="ECO:0000256" key="1">
    <source>
        <dbReference type="ARBA" id="ARBA00009356"/>
    </source>
</evidence>
<evidence type="ECO:0000313" key="8">
    <source>
        <dbReference type="EMBL" id="KKU07354.1"/>
    </source>
</evidence>
<dbReference type="PANTHER" id="PTHR11655">
    <property type="entry name" value="60S/50S RIBOSOMAL PROTEIN L6/L9"/>
    <property type="match status" value="1"/>
</dbReference>
<dbReference type="InterPro" id="IPR000702">
    <property type="entry name" value="Ribosomal_uL6-like"/>
</dbReference>
<dbReference type="InterPro" id="IPR002358">
    <property type="entry name" value="Ribosomal_uL6_CS"/>
</dbReference>
<gene>
    <name evidence="4" type="primary">rplF</name>
    <name evidence="8" type="ORF">UX10_C0012G0036</name>
</gene>
<dbReference type="InterPro" id="IPR036789">
    <property type="entry name" value="Ribosomal_uL6-like_a/b-dom_sf"/>
</dbReference>
<proteinExistence type="inferred from homology"/>
<dbReference type="NCBIfam" id="TIGR03654">
    <property type="entry name" value="L6_bact"/>
    <property type="match status" value="1"/>
</dbReference>
<dbReference type="PROSITE" id="PS00525">
    <property type="entry name" value="RIBOSOMAL_L6_1"/>
    <property type="match status" value="1"/>
</dbReference>